<name>A0A484FAJ3_COLOR</name>
<gene>
    <name evidence="2" type="ORF">Cob_v012111</name>
</gene>
<reference evidence="3" key="2">
    <citation type="journal article" date="2019" name="Mol. Plant Microbe Interact.">
        <title>Genome sequence resources for four phytopathogenic fungi from the Colletotrichum orbiculare species complex.</title>
        <authorList>
            <person name="Gan P."/>
            <person name="Tsushima A."/>
            <person name="Narusaka M."/>
            <person name="Narusaka Y."/>
            <person name="Takano Y."/>
            <person name="Kubo Y."/>
            <person name="Shirasu K."/>
        </authorList>
    </citation>
    <scope>GENOME REANNOTATION</scope>
    <source>
        <strain evidence="3">104-T / ATCC 96160 / CBS 514.97 / LARS 414 / MAFF 240422</strain>
    </source>
</reference>
<organism evidence="2 3">
    <name type="scientific">Colletotrichum orbiculare (strain 104-T / ATCC 96160 / CBS 514.97 / LARS 414 / MAFF 240422)</name>
    <name type="common">Cucumber anthracnose fungus</name>
    <name type="synonym">Colletotrichum lagenarium</name>
    <dbReference type="NCBI Taxonomy" id="1213857"/>
    <lineage>
        <taxon>Eukaryota</taxon>
        <taxon>Fungi</taxon>
        <taxon>Dikarya</taxon>
        <taxon>Ascomycota</taxon>
        <taxon>Pezizomycotina</taxon>
        <taxon>Sordariomycetes</taxon>
        <taxon>Hypocreomycetidae</taxon>
        <taxon>Glomerellales</taxon>
        <taxon>Glomerellaceae</taxon>
        <taxon>Colletotrichum</taxon>
        <taxon>Colletotrichum orbiculare species complex</taxon>
    </lineage>
</organism>
<dbReference type="Proteomes" id="UP000014480">
    <property type="component" value="Unassembled WGS sequence"/>
</dbReference>
<reference evidence="3" key="1">
    <citation type="journal article" date="2013" name="New Phytol.">
        <title>Comparative genomic and transcriptomic analyses reveal the hemibiotrophic stage shift of Colletotrichum fungi.</title>
        <authorList>
            <person name="Gan P."/>
            <person name="Ikeda K."/>
            <person name="Irieda H."/>
            <person name="Narusaka M."/>
            <person name="O'Connell R.J."/>
            <person name="Narusaka Y."/>
            <person name="Takano Y."/>
            <person name="Kubo Y."/>
            <person name="Shirasu K."/>
        </authorList>
    </citation>
    <scope>NUCLEOTIDE SEQUENCE [LARGE SCALE GENOMIC DNA]</scope>
    <source>
        <strain evidence="3">104-T / ATCC 96160 / CBS 514.97 / LARS 414 / MAFF 240422</strain>
    </source>
</reference>
<sequence length="109" mass="12466">MQANGLPAYRSMISLFSLDWYSTIEFATYDILGCPTSRTRRHEPPESRLASPTPTSLSYGHAVLDDDDDDDDEARRRLKPPVATHRNPARDSEPKKIARDQRQRDPTPR</sequence>
<accession>A0A484FAJ3</accession>
<evidence type="ECO:0000313" key="2">
    <source>
        <dbReference type="EMBL" id="TDZ14948.1"/>
    </source>
</evidence>
<feature type="region of interest" description="Disordered" evidence="1">
    <location>
        <begin position="35"/>
        <end position="109"/>
    </location>
</feature>
<comment type="caution">
    <text evidence="2">The sequence shown here is derived from an EMBL/GenBank/DDBJ whole genome shotgun (WGS) entry which is preliminary data.</text>
</comment>
<evidence type="ECO:0000313" key="3">
    <source>
        <dbReference type="Proteomes" id="UP000014480"/>
    </source>
</evidence>
<keyword evidence="3" id="KW-1185">Reference proteome</keyword>
<evidence type="ECO:0000256" key="1">
    <source>
        <dbReference type="SAM" id="MobiDB-lite"/>
    </source>
</evidence>
<proteinExistence type="predicted"/>
<protein>
    <submittedName>
        <fullName evidence="2">Uncharacterized protein</fullName>
    </submittedName>
</protein>
<feature type="compositionally biased region" description="Basic and acidic residues" evidence="1">
    <location>
        <begin position="88"/>
        <end position="109"/>
    </location>
</feature>
<dbReference type="EMBL" id="AMCV02000045">
    <property type="protein sequence ID" value="TDZ14948.1"/>
    <property type="molecule type" value="Genomic_DNA"/>
</dbReference>
<dbReference type="AlphaFoldDB" id="A0A484FAJ3"/>